<feature type="region of interest" description="Disordered" evidence="1">
    <location>
        <begin position="681"/>
        <end position="700"/>
    </location>
</feature>
<dbReference type="EMBL" id="MH182516">
    <property type="protein sequence ID" value="AWA44763.1"/>
    <property type="molecule type" value="Genomic_DNA"/>
</dbReference>
<evidence type="ECO:0000256" key="1">
    <source>
        <dbReference type="SAM" id="MobiDB-lite"/>
    </source>
</evidence>
<dbReference type="PANTHER" id="PTHR33075:SF10">
    <property type="entry name" value="DUF4283 DOMAIN-CONTAINING PROTEIN"/>
    <property type="match status" value="1"/>
</dbReference>
<organism evidence="2">
    <name type="scientific">Saccharum spontaneum</name>
    <name type="common">Wild sugarcane</name>
    <dbReference type="NCBI Taxonomy" id="62335"/>
    <lineage>
        <taxon>Eukaryota</taxon>
        <taxon>Viridiplantae</taxon>
        <taxon>Streptophyta</taxon>
        <taxon>Embryophyta</taxon>
        <taxon>Tracheophyta</taxon>
        <taxon>Spermatophyta</taxon>
        <taxon>Magnoliopsida</taxon>
        <taxon>Liliopsida</taxon>
        <taxon>Poales</taxon>
        <taxon>Poaceae</taxon>
        <taxon>PACMAD clade</taxon>
        <taxon>Panicoideae</taxon>
        <taxon>Andropogonodae</taxon>
        <taxon>Andropogoneae</taxon>
        <taxon>Saccharinae</taxon>
        <taxon>Saccharum</taxon>
        <taxon>Saccharum officinarum species complex</taxon>
    </lineage>
</organism>
<feature type="compositionally biased region" description="Basic and acidic residues" evidence="1">
    <location>
        <begin position="648"/>
        <end position="657"/>
    </location>
</feature>
<dbReference type="PANTHER" id="PTHR33075">
    <property type="entry name" value="OS02G0499800 PROTEIN"/>
    <property type="match status" value="1"/>
</dbReference>
<protein>
    <submittedName>
        <fullName evidence="2">Uncharacterized protein</fullName>
    </submittedName>
</protein>
<sequence>MARQVCSPGALLELEQDPALAELVEDWDFSPGKRFQAEVLHKLSSSVHHPSSSPDDSFFMLVVFRRYLFRLTEESVAMALHCCLGGCPAGFHVSYLQDRHFRFSVASKHVGLLVRALKRITTDHFDIYFHMWRDGGDNWKLEHKKWEKEEKNSWSAVINKSKRKMSAKRVSFHKKLIQDSPAHKSRPRELSSMIKIGAIFCPLTTDSCNVLRKYSISSDYERGVGSFANQVCDAANATHGDHSDAPIDYACSSTARQTDVPIQKVFQNLKIDLHVNTNLDQAAPALLQLGQGNEKKISIDKQHDEQGNLVAEHTGIQQNQAITVSNYPMPIVIDNTSETNQVQLQVNQQQVTDPLNPTVKTGSNINKLLENHKAVDQRQAISKCIDDGLRQLNVSQGNDASTLGVAASSSAAATLLQPGKGAVRQASIDNQMTVHDSLMINQVKAAQTHLQANLNLNRTAAVPIRINNGNISLSESQAYTEQRDAITKFLADGLRQLMANHGNANYSRVMGSLAIKSCLIKIDLAALGTTSLNIVVNIPDQNNMDGPSFGSKLMLQEPLAPQPNQYLLVSPAIAMNKPAQITKVYYRRRFKNKGGSYEKQVVLMDHSSENIGNIFGNNQVTTETLVDSSNKGENSKTQKRKIYSNKGENSKSQKRESSTPTTTINLRRSPRFIEKLDGHKPAVIPTGKAHTRNKNKGKKVKPQTDLLGNILLSPTCHASEFPSLSTIVKHSAMGTIVPQIPVIEIQKLATETCCIPPSEVTAELLLDSRPEDEAGGLQAFS</sequence>
<reference evidence="2" key="1">
    <citation type="submission" date="2018-04" db="EMBL/GenBank/DDBJ databases">
        <title>Comparative Analysis of Homologous Sequences of Saccharum officinarum and Saccharum spontaneum Reveals Independent Polyploidization Events.</title>
        <authorList>
            <person name="Sharma A."/>
            <person name="Song J."/>
            <person name="Lin Q."/>
            <person name="Singh R."/>
            <person name="Ramos N."/>
            <person name="Wang K."/>
            <person name="Zhang J."/>
            <person name="Ming R."/>
            <person name="Yu Q."/>
        </authorList>
    </citation>
    <scope>NUCLEOTIDE SEQUENCE</scope>
</reference>
<evidence type="ECO:0000313" key="2">
    <source>
        <dbReference type="EMBL" id="AWA44763.1"/>
    </source>
</evidence>
<proteinExistence type="predicted"/>
<feature type="region of interest" description="Disordered" evidence="1">
    <location>
        <begin position="625"/>
        <end position="669"/>
    </location>
</feature>
<name>A0A678T514_SACSP</name>
<accession>A0A678T514</accession>
<feature type="compositionally biased region" description="Basic residues" evidence="1">
    <location>
        <begin position="689"/>
        <end position="700"/>
    </location>
</feature>
<gene>
    <name evidence="2" type="ORF">SS88P14_000005</name>
</gene>
<dbReference type="AlphaFoldDB" id="A0A678T514"/>